<dbReference type="InterPro" id="IPR041679">
    <property type="entry name" value="DNA2/NAM7-like_C"/>
</dbReference>
<dbReference type="InterPro" id="IPR027417">
    <property type="entry name" value="P-loop_NTPase"/>
</dbReference>
<evidence type="ECO:0000313" key="4">
    <source>
        <dbReference type="Proteomes" id="UP000289281"/>
    </source>
</evidence>
<dbReference type="InterPro" id="IPR047187">
    <property type="entry name" value="SF1_C_Upf1"/>
</dbReference>
<protein>
    <submittedName>
        <fullName evidence="2">Urease-enhancing factor helB</fullName>
    </submittedName>
</protein>
<dbReference type="Gene3D" id="3.40.50.300">
    <property type="entry name" value="P-loop containing nucleotide triphosphate hydrolases"/>
    <property type="match status" value="1"/>
</dbReference>
<dbReference type="EMBL" id="AP017632">
    <property type="protein sequence ID" value="BBI22678.1"/>
    <property type="molecule type" value="Genomic_DNA"/>
</dbReference>
<evidence type="ECO:0000259" key="1">
    <source>
        <dbReference type="Pfam" id="PF13087"/>
    </source>
</evidence>
<evidence type="ECO:0000313" key="2">
    <source>
        <dbReference type="EMBL" id="AAD27693.1"/>
    </source>
</evidence>
<dbReference type="CDD" id="cd18808">
    <property type="entry name" value="SF1_C_Upf1"/>
    <property type="match status" value="1"/>
</dbReference>
<dbReference type="RefSeq" id="WP_231952917.1">
    <property type="nucleotide sequence ID" value="NZ_AP017632.1"/>
</dbReference>
<organism evidence="2">
    <name type="scientific">Helicobacter pylori</name>
    <name type="common">Campylobacter pylori</name>
    <dbReference type="NCBI Taxonomy" id="210"/>
    <lineage>
        <taxon>Bacteria</taxon>
        <taxon>Pseudomonadati</taxon>
        <taxon>Campylobacterota</taxon>
        <taxon>Epsilonproteobacteria</taxon>
        <taxon>Campylobacterales</taxon>
        <taxon>Helicobacteraceae</taxon>
        <taxon>Helicobacter</taxon>
    </lineage>
</organism>
<dbReference type="Pfam" id="PF13087">
    <property type="entry name" value="AAA_12"/>
    <property type="match status" value="1"/>
</dbReference>
<gene>
    <name evidence="2" type="primary">helB</name>
    <name evidence="3" type="ORF">HPATCC43504_00743</name>
</gene>
<dbReference type="Proteomes" id="UP000289281">
    <property type="component" value="Chromosome"/>
</dbReference>
<proteinExistence type="predicted"/>
<dbReference type="EMBL" id="AF125214">
    <property type="protein sequence ID" value="AAD27693.1"/>
    <property type="molecule type" value="Genomic_DNA"/>
</dbReference>
<dbReference type="PANTHER" id="PTHR10887">
    <property type="entry name" value="DNA2/NAM7 HELICASE FAMILY"/>
    <property type="match status" value="1"/>
</dbReference>
<name>Q9X5H6_HELPX</name>
<evidence type="ECO:0000313" key="3">
    <source>
        <dbReference type="EMBL" id="BBI22678.1"/>
    </source>
</evidence>
<reference evidence="3 4" key="2">
    <citation type="submission" date="2016-08" db="EMBL/GenBank/DDBJ databases">
        <title>Whole genome shotgun sequence of Helicobacter pylori strain ATCC43504.</title>
        <authorList>
            <person name="Mimuro H."/>
            <person name="Ogura Y."/>
            <person name="Katsura K."/>
            <person name="Hayashi T."/>
        </authorList>
    </citation>
    <scope>NUCLEOTIDE SEQUENCE [LARGE SCALE GENOMIC DNA]</scope>
    <source>
        <strain evidence="4">ATCC 43504</strain>
        <strain evidence="3">ATCC43504</strain>
    </source>
</reference>
<sequence length="185" mass="21530">MPASIGSLVSQLFYKEKLKNGVIKNTSQFYDPKNIIRWINVEGEHKLEKTSSYNKNQVQKIIELLEQINRILNQRKIRKTIGIITPYNAQKRCLRSEVEKYGFKNFDELKIDTVDAFQGEKADIIIYSTVKTYGNLSFLIDSKRLNVLFLGQKKISFLWAKSLSLRICEAMRRISLALFCKSVDR</sequence>
<feature type="domain" description="DNA2/NAM7 helicase-like C-terminal" evidence="1">
    <location>
        <begin position="1"/>
        <end position="148"/>
    </location>
</feature>
<dbReference type="SUPFAM" id="SSF52540">
    <property type="entry name" value="P-loop containing nucleoside triphosphate hydrolases"/>
    <property type="match status" value="1"/>
</dbReference>
<dbReference type="InterPro" id="IPR045055">
    <property type="entry name" value="DNA2/NAM7-like"/>
</dbReference>
<dbReference type="PANTHER" id="PTHR10887:SF495">
    <property type="entry name" value="HELICASE SENATAXIN ISOFORM X1-RELATED"/>
    <property type="match status" value="1"/>
</dbReference>
<reference evidence="2" key="1">
    <citation type="journal article" date="1999" name="J. Bacteriol.">
        <title>Isolation of Helicobacter pylori genes that modulate urease activity.</title>
        <authorList>
            <person name="McGee D.J."/>
            <person name="May C.A."/>
            <person name="Garner R.M."/>
            <person name="Himpsl J.M."/>
            <person name="Mobley H.L.T."/>
        </authorList>
    </citation>
    <scope>NUCLEOTIDE SEQUENCE</scope>
    <source>
        <strain evidence="2">ATCC 43504</strain>
    </source>
</reference>
<dbReference type="AlphaFoldDB" id="Q9X5H6"/>
<accession>Q9X5H6</accession>